<keyword evidence="2" id="KW-1185">Reference proteome</keyword>
<evidence type="ECO:0000313" key="2">
    <source>
        <dbReference type="Proteomes" id="UP001056120"/>
    </source>
</evidence>
<reference evidence="2" key="1">
    <citation type="journal article" date="2022" name="Mol. Ecol. Resour.">
        <title>The genomes of chicory, endive, great burdock and yacon provide insights into Asteraceae palaeo-polyploidization history and plant inulin production.</title>
        <authorList>
            <person name="Fan W."/>
            <person name="Wang S."/>
            <person name="Wang H."/>
            <person name="Wang A."/>
            <person name="Jiang F."/>
            <person name="Liu H."/>
            <person name="Zhao H."/>
            <person name="Xu D."/>
            <person name="Zhang Y."/>
        </authorList>
    </citation>
    <scope>NUCLEOTIDE SEQUENCE [LARGE SCALE GENOMIC DNA]</scope>
    <source>
        <strain evidence="2">cv. Yunnan</strain>
    </source>
</reference>
<evidence type="ECO:0000313" key="1">
    <source>
        <dbReference type="EMBL" id="KAI3744808.1"/>
    </source>
</evidence>
<comment type="caution">
    <text evidence="1">The sequence shown here is derived from an EMBL/GenBank/DDBJ whole genome shotgun (WGS) entry which is preliminary data.</text>
</comment>
<dbReference type="Proteomes" id="UP001056120">
    <property type="component" value="Linkage Group LG19"/>
</dbReference>
<accession>A0ACB9DEA2</accession>
<organism evidence="1 2">
    <name type="scientific">Smallanthus sonchifolius</name>
    <dbReference type="NCBI Taxonomy" id="185202"/>
    <lineage>
        <taxon>Eukaryota</taxon>
        <taxon>Viridiplantae</taxon>
        <taxon>Streptophyta</taxon>
        <taxon>Embryophyta</taxon>
        <taxon>Tracheophyta</taxon>
        <taxon>Spermatophyta</taxon>
        <taxon>Magnoliopsida</taxon>
        <taxon>eudicotyledons</taxon>
        <taxon>Gunneridae</taxon>
        <taxon>Pentapetalae</taxon>
        <taxon>asterids</taxon>
        <taxon>campanulids</taxon>
        <taxon>Asterales</taxon>
        <taxon>Asteraceae</taxon>
        <taxon>Asteroideae</taxon>
        <taxon>Heliantheae alliance</taxon>
        <taxon>Millerieae</taxon>
        <taxon>Smallanthus</taxon>
    </lineage>
</organism>
<name>A0ACB9DEA2_9ASTR</name>
<protein>
    <submittedName>
        <fullName evidence="1">Uncharacterized protein</fullName>
    </submittedName>
</protein>
<gene>
    <name evidence="1" type="ORF">L1987_57901</name>
</gene>
<proteinExistence type="predicted"/>
<reference evidence="1 2" key="2">
    <citation type="journal article" date="2022" name="Mol. Ecol. Resour.">
        <title>The genomes of chicory, endive, great burdock and yacon provide insights into Asteraceae paleo-polyploidization history and plant inulin production.</title>
        <authorList>
            <person name="Fan W."/>
            <person name="Wang S."/>
            <person name="Wang H."/>
            <person name="Wang A."/>
            <person name="Jiang F."/>
            <person name="Liu H."/>
            <person name="Zhao H."/>
            <person name="Xu D."/>
            <person name="Zhang Y."/>
        </authorList>
    </citation>
    <scope>NUCLEOTIDE SEQUENCE [LARGE SCALE GENOMIC DNA]</scope>
    <source>
        <strain evidence="2">cv. Yunnan</strain>
        <tissue evidence="1">Leaves</tissue>
    </source>
</reference>
<dbReference type="EMBL" id="CM042036">
    <property type="protein sequence ID" value="KAI3744808.1"/>
    <property type="molecule type" value="Genomic_DNA"/>
</dbReference>
<sequence length="95" mass="10758">MQAQDPRTPLKASSLVVLSHAMCASRAEYCVELHSSEKGGIYNTKWTPYCATQKKNFPVCRCFEYRGEQVGGRKDEYTDADIDGIREEWSSFVAN</sequence>